<dbReference type="Proteomes" id="UP000663854">
    <property type="component" value="Unassembled WGS sequence"/>
</dbReference>
<dbReference type="OrthoDB" id="16538at2759"/>
<evidence type="ECO:0000313" key="9">
    <source>
        <dbReference type="EMBL" id="CAF0884402.1"/>
    </source>
</evidence>
<evidence type="ECO:0000313" key="12">
    <source>
        <dbReference type="Proteomes" id="UP000663864"/>
    </source>
</evidence>
<feature type="compositionally biased region" description="Basic and acidic residues" evidence="6">
    <location>
        <begin position="546"/>
        <end position="555"/>
    </location>
</feature>
<sequence length="555" mass="64408">MPGAHFDAPLVVENLDGWGPTDDTFQYKDMPYQPYSKSDQLGKVADWTGTVYGDKRFNARYRPQFGVGAGMYQYIHEEDENTFQLVDSTRLPKPAYQKRTRFQQNRFRQQQMQNGRFGSMQKSFAGTQKKSKTMKNLEMDQMRQMRKWQKQYGNRTDPRQHQQAKQREPSVRVREDWQVIEEIPFTSLAKFSLPTVGEPEELSVWGSLEYYDKRYDRIATKTEKKLTMVNRLIHKITTTKDPVIRQICKTRGNVFATDAIVSTLMCCTRSVYPWDIVVDKLGTRLFFDKREDSTIDMLTVNETANEPPPEDGTMDSAKNLGMEAVFINHNFAQQVLKMNEERYKFPNPNPFIQSDEENEAASVAYRYRAWDLGNNQVIVIRCEQDCVQTGPNGEIQFVNIKALNEWNPKVSGGLDWRTKLDMQRGAVLASELRNNGFKLAKWTTCAILAGSDQMKFGYVSRQNFKDASRHTILGMQNFKPQEFATQMALNIDNGWGIMRVLVDFFMNKPDGRYLITKDPMKPTLRIYSVPENSFDSEEDTSDDDNDRQQQDQQQK</sequence>
<evidence type="ECO:0000256" key="2">
    <source>
        <dbReference type="ARBA" id="ARBA00022540"/>
    </source>
</evidence>
<feature type="region of interest" description="Disordered" evidence="6">
    <location>
        <begin position="528"/>
        <end position="555"/>
    </location>
</feature>
<feature type="region of interest" description="RNA gate" evidence="5">
    <location>
        <begin position="294"/>
        <end position="308"/>
    </location>
</feature>
<name>A0A813YHF2_9BILA</name>
<proteinExistence type="inferred from homology"/>
<dbReference type="EMBL" id="CAJNOH010000018">
    <property type="protein sequence ID" value="CAF0763181.1"/>
    <property type="molecule type" value="Genomic_DNA"/>
</dbReference>
<dbReference type="Proteomes" id="UP000663836">
    <property type="component" value="Unassembled WGS sequence"/>
</dbReference>
<comment type="domain">
    <text evidence="5">The RNA gate region regulates mRNA cap recognition to prevent promiscuous mRNA-binding before assembly of eif3d into the full eukaryotic translation initiation factor 3 (eIF-3) complex.</text>
</comment>
<comment type="subcellular location">
    <subcellularLocation>
        <location evidence="5">Cytoplasm</location>
    </subcellularLocation>
</comment>
<dbReference type="InterPro" id="IPR007783">
    <property type="entry name" value="eIF3d"/>
</dbReference>
<dbReference type="Proteomes" id="UP000663864">
    <property type="component" value="Unassembled WGS sequence"/>
</dbReference>
<evidence type="ECO:0000313" key="10">
    <source>
        <dbReference type="EMBL" id="CAF3677681.1"/>
    </source>
</evidence>
<evidence type="ECO:0000256" key="1">
    <source>
        <dbReference type="ARBA" id="ARBA00022490"/>
    </source>
</evidence>
<accession>A0A813YHF2</accession>
<dbReference type="HAMAP" id="MF_03003">
    <property type="entry name" value="eIF3d"/>
    <property type="match status" value="1"/>
</dbReference>
<dbReference type="Proteomes" id="UP000663882">
    <property type="component" value="Unassembled WGS sequence"/>
</dbReference>
<comment type="caution">
    <text evidence="9">The sequence shown here is derived from an EMBL/GenBank/DDBJ whole genome shotgun (WGS) entry which is preliminary data.</text>
</comment>
<keyword evidence="4 5" id="KW-0648">Protein biosynthesis</keyword>
<dbReference type="Proteomes" id="UP000663823">
    <property type="component" value="Unassembled WGS sequence"/>
</dbReference>
<dbReference type="EMBL" id="CAJOAX010003622">
    <property type="protein sequence ID" value="CAF3864472.1"/>
    <property type="molecule type" value="Genomic_DNA"/>
</dbReference>
<keyword evidence="2 5" id="KW-0396">Initiation factor</keyword>
<dbReference type="PANTHER" id="PTHR12399">
    <property type="entry name" value="EUKARYOTIC TRANSLATION INITIATION FACTOR 3 SUBUNIT 7"/>
    <property type="match status" value="1"/>
</dbReference>
<evidence type="ECO:0000313" key="11">
    <source>
        <dbReference type="EMBL" id="CAF3864472.1"/>
    </source>
</evidence>
<dbReference type="EMBL" id="CAJNOT010000186">
    <property type="protein sequence ID" value="CAF0884402.1"/>
    <property type="molecule type" value="Genomic_DNA"/>
</dbReference>
<dbReference type="GO" id="GO:0003743">
    <property type="term" value="F:translation initiation factor activity"/>
    <property type="evidence" value="ECO:0007669"/>
    <property type="project" value="UniProtKB-UniRule"/>
</dbReference>
<comment type="similarity">
    <text evidence="5">Belongs to the eIF-3 subunit D family.</text>
</comment>
<keyword evidence="1 5" id="KW-0963">Cytoplasm</keyword>
<evidence type="ECO:0000256" key="5">
    <source>
        <dbReference type="HAMAP-Rule" id="MF_03003"/>
    </source>
</evidence>
<evidence type="ECO:0000313" key="7">
    <source>
        <dbReference type="EMBL" id="CAF0763181.1"/>
    </source>
</evidence>
<protein>
    <recommendedName>
        <fullName evidence="5">Eukaryotic translation initiation factor 3 subunit D</fullName>
        <shortName evidence="5">eIF3d</shortName>
    </recommendedName>
    <alternativeName>
        <fullName evidence="5">Eukaryotic translation initiation factor 3 subunit 7</fullName>
    </alternativeName>
</protein>
<feature type="compositionally biased region" description="Basic and acidic residues" evidence="6">
    <location>
        <begin position="156"/>
        <end position="170"/>
    </location>
</feature>
<dbReference type="EMBL" id="CAJNOO010000177">
    <property type="protein sequence ID" value="CAF0842973.1"/>
    <property type="molecule type" value="Genomic_DNA"/>
</dbReference>
<keyword evidence="3" id="KW-0694">RNA-binding</keyword>
<dbReference type="GO" id="GO:0016282">
    <property type="term" value="C:eukaryotic 43S preinitiation complex"/>
    <property type="evidence" value="ECO:0007669"/>
    <property type="project" value="UniProtKB-UniRule"/>
</dbReference>
<dbReference type="AlphaFoldDB" id="A0A813YHF2"/>
<dbReference type="Pfam" id="PF05091">
    <property type="entry name" value="eIF-3_zeta"/>
    <property type="match status" value="1"/>
</dbReference>
<dbReference type="GO" id="GO:0002191">
    <property type="term" value="P:cap-dependent translational initiation"/>
    <property type="evidence" value="ECO:0007669"/>
    <property type="project" value="UniProtKB-UniRule"/>
</dbReference>
<dbReference type="GO" id="GO:0033290">
    <property type="term" value="C:eukaryotic 48S preinitiation complex"/>
    <property type="evidence" value="ECO:0007669"/>
    <property type="project" value="UniProtKB-UniRule"/>
</dbReference>
<dbReference type="GO" id="GO:0098808">
    <property type="term" value="F:mRNA cap binding"/>
    <property type="evidence" value="ECO:0007669"/>
    <property type="project" value="UniProtKB-UniRule"/>
</dbReference>
<reference evidence="9" key="1">
    <citation type="submission" date="2021-02" db="EMBL/GenBank/DDBJ databases">
        <authorList>
            <person name="Nowell W R."/>
        </authorList>
    </citation>
    <scope>NUCLEOTIDE SEQUENCE</scope>
</reference>
<feature type="region of interest" description="Disordered" evidence="6">
    <location>
        <begin position="144"/>
        <end position="170"/>
    </location>
</feature>
<dbReference type="GO" id="GO:0005852">
    <property type="term" value="C:eukaryotic translation initiation factor 3 complex"/>
    <property type="evidence" value="ECO:0007669"/>
    <property type="project" value="UniProtKB-UniRule"/>
</dbReference>
<evidence type="ECO:0000313" key="8">
    <source>
        <dbReference type="EMBL" id="CAF0842973.1"/>
    </source>
</evidence>
<evidence type="ECO:0000256" key="4">
    <source>
        <dbReference type="ARBA" id="ARBA00022917"/>
    </source>
</evidence>
<feature type="compositionally biased region" description="Acidic residues" evidence="6">
    <location>
        <begin position="534"/>
        <end position="545"/>
    </location>
</feature>
<gene>
    <name evidence="10" type="ORF">JBS370_LOCUS7983</name>
    <name evidence="11" type="ORF">OTI717_LOCUS21876</name>
    <name evidence="7" type="ORF">PYM288_LOCUS2710</name>
    <name evidence="8" type="ORF">RFH988_LOCUS6045</name>
    <name evidence="9" type="ORF">ZHD862_LOCUS6555</name>
</gene>
<dbReference type="GO" id="GO:0001732">
    <property type="term" value="P:formation of cytoplasmic translation initiation complex"/>
    <property type="evidence" value="ECO:0007669"/>
    <property type="project" value="UniProtKB-UniRule"/>
</dbReference>
<dbReference type="PANTHER" id="PTHR12399:SF0">
    <property type="entry name" value="EUKARYOTIC TRANSLATION INITIATION FACTOR 3 SUBUNIT D"/>
    <property type="match status" value="1"/>
</dbReference>
<evidence type="ECO:0000256" key="3">
    <source>
        <dbReference type="ARBA" id="ARBA00022884"/>
    </source>
</evidence>
<comment type="function">
    <text evidence="5">mRNA cap-binding component of the eukaryotic translation initiation factor 3 (eIF-3) complex, which is involved in protein synthesis of a specialized repertoire of mRNAs and, together with other initiation factors, stimulates binding of mRNA and methionyl-tRNAi to the 40S ribosome. The eIF-3 complex specifically targets and initiates translation of a subset of mRNAs involved in cell proliferation. In the eIF-3 complex, eif3d specifically recognizes and binds the 7-methylguanosine cap of a subset of mRNAs.</text>
</comment>
<comment type="subunit">
    <text evidence="5">Component of the eukaryotic translation initiation factor 3 (eIF-3) complex.</text>
</comment>
<organism evidence="9 12">
    <name type="scientific">Rotaria sordida</name>
    <dbReference type="NCBI Taxonomy" id="392033"/>
    <lineage>
        <taxon>Eukaryota</taxon>
        <taxon>Metazoa</taxon>
        <taxon>Spiralia</taxon>
        <taxon>Gnathifera</taxon>
        <taxon>Rotifera</taxon>
        <taxon>Eurotatoria</taxon>
        <taxon>Bdelloidea</taxon>
        <taxon>Philodinida</taxon>
        <taxon>Philodinidae</taxon>
        <taxon>Rotaria</taxon>
    </lineage>
</organism>
<evidence type="ECO:0000256" key="6">
    <source>
        <dbReference type="SAM" id="MobiDB-lite"/>
    </source>
</evidence>
<dbReference type="PIRSF" id="PIRSF016281">
    <property type="entry name" value="EIF-3_zeta"/>
    <property type="match status" value="1"/>
</dbReference>
<dbReference type="EMBL" id="CAJOBD010000490">
    <property type="protein sequence ID" value="CAF3677681.1"/>
    <property type="molecule type" value="Genomic_DNA"/>
</dbReference>